<keyword evidence="3" id="KW-1185">Reference proteome</keyword>
<dbReference type="Proteomes" id="UP000186817">
    <property type="component" value="Unassembled WGS sequence"/>
</dbReference>
<dbReference type="PROSITE" id="PS50088">
    <property type="entry name" value="ANK_REPEAT"/>
    <property type="match status" value="1"/>
</dbReference>
<protein>
    <submittedName>
        <fullName evidence="2">Uncharacterized protein</fullName>
    </submittedName>
</protein>
<dbReference type="OrthoDB" id="429419at2759"/>
<feature type="repeat" description="ANK" evidence="1">
    <location>
        <begin position="68"/>
        <end position="100"/>
    </location>
</feature>
<dbReference type="OMA" id="IGKSHAR"/>
<dbReference type="AlphaFoldDB" id="A0A1Q9DBC6"/>
<evidence type="ECO:0000313" key="3">
    <source>
        <dbReference type="Proteomes" id="UP000186817"/>
    </source>
</evidence>
<organism evidence="2 3">
    <name type="scientific">Symbiodinium microadriaticum</name>
    <name type="common">Dinoflagellate</name>
    <name type="synonym">Zooxanthella microadriatica</name>
    <dbReference type="NCBI Taxonomy" id="2951"/>
    <lineage>
        <taxon>Eukaryota</taxon>
        <taxon>Sar</taxon>
        <taxon>Alveolata</taxon>
        <taxon>Dinophyceae</taxon>
        <taxon>Suessiales</taxon>
        <taxon>Symbiodiniaceae</taxon>
        <taxon>Symbiodinium</taxon>
    </lineage>
</organism>
<dbReference type="EMBL" id="LSRX01000622">
    <property type="protein sequence ID" value="OLP92437.1"/>
    <property type="molecule type" value="Genomic_DNA"/>
</dbReference>
<reference evidence="2 3" key="1">
    <citation type="submission" date="2016-02" db="EMBL/GenBank/DDBJ databases">
        <title>Genome analysis of coral dinoflagellate symbionts highlights evolutionary adaptations to a symbiotic lifestyle.</title>
        <authorList>
            <person name="Aranda M."/>
            <person name="Li Y."/>
            <person name="Liew Y.J."/>
            <person name="Baumgarten S."/>
            <person name="Simakov O."/>
            <person name="Wilson M."/>
            <person name="Piel J."/>
            <person name="Ashoor H."/>
            <person name="Bougouffa S."/>
            <person name="Bajic V.B."/>
            <person name="Ryu T."/>
            <person name="Ravasi T."/>
            <person name="Bayer T."/>
            <person name="Micklem G."/>
            <person name="Kim H."/>
            <person name="Bhak J."/>
            <person name="Lajeunesse T.C."/>
            <person name="Voolstra C.R."/>
        </authorList>
    </citation>
    <scope>NUCLEOTIDE SEQUENCE [LARGE SCALE GENOMIC DNA]</scope>
    <source>
        <strain evidence="2 3">CCMP2467</strain>
    </source>
</reference>
<dbReference type="SUPFAM" id="SSF48403">
    <property type="entry name" value="Ankyrin repeat"/>
    <property type="match status" value="1"/>
</dbReference>
<dbReference type="Gene3D" id="1.25.40.20">
    <property type="entry name" value="Ankyrin repeat-containing domain"/>
    <property type="match status" value="1"/>
</dbReference>
<evidence type="ECO:0000256" key="1">
    <source>
        <dbReference type="PROSITE-ProRule" id="PRU00023"/>
    </source>
</evidence>
<keyword evidence="1" id="KW-0040">ANK repeat</keyword>
<dbReference type="InterPro" id="IPR002110">
    <property type="entry name" value="Ankyrin_rpt"/>
</dbReference>
<evidence type="ECO:0000313" key="2">
    <source>
        <dbReference type="EMBL" id="OLP92437.1"/>
    </source>
</evidence>
<dbReference type="InterPro" id="IPR036770">
    <property type="entry name" value="Ankyrin_rpt-contain_sf"/>
</dbReference>
<name>A0A1Q9DBC6_SYMMI</name>
<proteinExistence type="predicted"/>
<comment type="caution">
    <text evidence="2">The sequence shown here is derived from an EMBL/GenBank/DDBJ whole genome shotgun (WGS) entry which is preliminary data.</text>
</comment>
<sequence>MSPGPARPLRVLDQRSVQEYFPSEKKFAQVLRERPEMDLYYLCSIGKSHARLEKCLKTQVDVNKPNEMGATAVMFAARAWSPSVVERLIEAKANVNAEDRYGATALDMVNDDVRLFEDQKRFEQVDCRRRRLAMEVSGQILFDRPNVEDLEPFCEMDQLYKVKSVLEAAGARPGENRFRPGYD</sequence>
<gene>
    <name evidence="2" type="ORF">AK812_SmicGene25758</name>
</gene>
<dbReference type="Pfam" id="PF13857">
    <property type="entry name" value="Ank_5"/>
    <property type="match status" value="1"/>
</dbReference>
<accession>A0A1Q9DBC6</accession>